<evidence type="ECO:0000313" key="3">
    <source>
        <dbReference type="EMBL" id="MBP1907674.1"/>
    </source>
</evidence>
<comment type="caution">
    <text evidence="3">The sequence shown here is derived from an EMBL/GenBank/DDBJ whole genome shotgun (WGS) entry which is preliminary data.</text>
</comment>
<organism evidence="3 4">
    <name type="scientific">Paenibacillus turicensis</name>
    <dbReference type="NCBI Taxonomy" id="160487"/>
    <lineage>
        <taxon>Bacteria</taxon>
        <taxon>Bacillati</taxon>
        <taxon>Bacillota</taxon>
        <taxon>Bacilli</taxon>
        <taxon>Bacillales</taxon>
        <taxon>Paenibacillaceae</taxon>
        <taxon>Paenibacillus</taxon>
    </lineage>
</organism>
<dbReference type="InterPro" id="IPR006976">
    <property type="entry name" value="VanZ-like"/>
</dbReference>
<keyword evidence="4" id="KW-1185">Reference proteome</keyword>
<dbReference type="PANTHER" id="PTHR36834:SF1">
    <property type="entry name" value="INTEGRAL MEMBRANE PROTEIN"/>
    <property type="match status" value="1"/>
</dbReference>
<dbReference type="PANTHER" id="PTHR36834">
    <property type="entry name" value="MEMBRANE PROTEIN-RELATED"/>
    <property type="match status" value="1"/>
</dbReference>
<name>A0ABS4FYR0_9BACL</name>
<accession>A0ABS4FYR0</accession>
<feature type="transmembrane region" description="Helical" evidence="1">
    <location>
        <begin position="258"/>
        <end position="278"/>
    </location>
</feature>
<dbReference type="RefSeq" id="WP_210091250.1">
    <property type="nucleotide sequence ID" value="NZ_JAGGKG010000031.1"/>
</dbReference>
<keyword evidence="1" id="KW-0812">Transmembrane</keyword>
<protein>
    <submittedName>
        <fullName evidence="3">Glycopeptide antibiotics resistance protein</fullName>
    </submittedName>
</protein>
<keyword evidence="1" id="KW-0472">Membrane</keyword>
<feature type="transmembrane region" description="Helical" evidence="1">
    <location>
        <begin position="299"/>
        <end position="319"/>
    </location>
</feature>
<feature type="domain" description="VanZ-like" evidence="2">
    <location>
        <begin position="48"/>
        <end position="195"/>
    </location>
</feature>
<evidence type="ECO:0000259" key="2">
    <source>
        <dbReference type="Pfam" id="PF04892"/>
    </source>
</evidence>
<dbReference type="Proteomes" id="UP001519272">
    <property type="component" value="Unassembled WGS sequence"/>
</dbReference>
<feature type="transmembrane region" description="Helical" evidence="1">
    <location>
        <begin position="114"/>
        <end position="135"/>
    </location>
</feature>
<dbReference type="EMBL" id="JAGGKG010000031">
    <property type="protein sequence ID" value="MBP1907674.1"/>
    <property type="molecule type" value="Genomic_DNA"/>
</dbReference>
<proteinExistence type="predicted"/>
<keyword evidence="1" id="KW-1133">Transmembrane helix</keyword>
<dbReference type="InterPro" id="IPR053150">
    <property type="entry name" value="Teicoplanin_resist-assoc"/>
</dbReference>
<evidence type="ECO:0000256" key="1">
    <source>
        <dbReference type="SAM" id="Phobius"/>
    </source>
</evidence>
<feature type="transmembrane region" description="Helical" evidence="1">
    <location>
        <begin position="339"/>
        <end position="361"/>
    </location>
</feature>
<feature type="transmembrane region" description="Helical" evidence="1">
    <location>
        <begin position="179"/>
        <end position="200"/>
    </location>
</feature>
<feature type="transmembrane region" description="Helical" evidence="1">
    <location>
        <begin position="6"/>
        <end position="29"/>
    </location>
</feature>
<feature type="transmembrane region" description="Helical" evidence="1">
    <location>
        <begin position="36"/>
        <end position="61"/>
    </location>
</feature>
<dbReference type="Pfam" id="PF04892">
    <property type="entry name" value="VanZ"/>
    <property type="match status" value="1"/>
</dbReference>
<evidence type="ECO:0000313" key="4">
    <source>
        <dbReference type="Proteomes" id="UP001519272"/>
    </source>
</evidence>
<reference evidence="3 4" key="1">
    <citation type="submission" date="2021-03" db="EMBL/GenBank/DDBJ databases">
        <title>Genomic Encyclopedia of Type Strains, Phase IV (KMG-IV): sequencing the most valuable type-strain genomes for metagenomic binning, comparative biology and taxonomic classification.</title>
        <authorList>
            <person name="Goeker M."/>
        </authorList>
    </citation>
    <scope>NUCLEOTIDE SEQUENCE [LARGE SCALE GENOMIC DNA]</scope>
    <source>
        <strain evidence="3 4">DSM 14349</strain>
    </source>
</reference>
<sequence length="388" mass="44994">MISYTQPIFVAAIAFVVIAFIIFIPWLIYTYRKFGYFPLSTTLISFSFIFYFLAALFLVLLPLPETRDTCSIQKPGTQFYSLVPFQFVTDTLKDSGIVLSQPATYRFLFSQPSFYQAFFNFLLLLPFGVYLRYFFQERKYWKRALGLTFLLTLFYEITQVTGIYGIYNCPYRIFDVDDLMLNTAGGILGFFIAPAILALFPSKEKMNEKAEKLLALDEVRSMSVLLAFAIDIFISNVIITIVLNLLQVNIVNTLMVNTVVLFVSLFIVPWRWNGATLGTKFMRFRYDSKVSRFETTKRLLKRFGAIYAVYLIIVFLKVLNYVNIPMDSPFYKVSIFFNLGAGLTAICVTLVLFIHVMIVTFSKQKRRYYFDEVSDLYTTRKNESEVVK</sequence>
<feature type="transmembrane region" description="Helical" evidence="1">
    <location>
        <begin position="221"/>
        <end position="246"/>
    </location>
</feature>
<feature type="transmembrane region" description="Helical" evidence="1">
    <location>
        <begin position="147"/>
        <end position="167"/>
    </location>
</feature>
<gene>
    <name evidence="3" type="ORF">J2Z32_004355</name>
</gene>